<keyword evidence="6" id="KW-0677">Repeat</keyword>
<comment type="similarity">
    <text evidence="3">Belongs to the protein kinase superfamily. CAMK Ser/Thr protein kinase family.</text>
</comment>
<feature type="domain" description="Ig-like" evidence="10">
    <location>
        <begin position="97"/>
        <end position="183"/>
    </location>
</feature>
<comment type="caution">
    <text evidence="11">The sequence shown here is derived from an EMBL/GenBank/DDBJ whole genome shotgun (WGS) entry which is preliminary data.</text>
</comment>
<dbReference type="GO" id="GO:0005634">
    <property type="term" value="C:nucleus"/>
    <property type="evidence" value="ECO:0007669"/>
    <property type="project" value="UniProtKB-SubCell"/>
</dbReference>
<dbReference type="EMBL" id="MUJZ01052347">
    <property type="protein sequence ID" value="OTF73275.1"/>
    <property type="molecule type" value="Genomic_DNA"/>
</dbReference>
<evidence type="ECO:0000256" key="7">
    <source>
        <dbReference type="ARBA" id="ARBA00023157"/>
    </source>
</evidence>
<evidence type="ECO:0000256" key="3">
    <source>
        <dbReference type="ARBA" id="ARBA00006692"/>
    </source>
</evidence>
<dbReference type="InterPro" id="IPR003599">
    <property type="entry name" value="Ig_sub"/>
</dbReference>
<keyword evidence="8" id="KW-0539">Nucleus</keyword>
<feature type="domain" description="Ig-like" evidence="10">
    <location>
        <begin position="298"/>
        <end position="369"/>
    </location>
</feature>
<evidence type="ECO:0000256" key="5">
    <source>
        <dbReference type="ARBA" id="ARBA00022553"/>
    </source>
</evidence>
<feature type="domain" description="Ig-like" evidence="10">
    <location>
        <begin position="189"/>
        <end position="281"/>
    </location>
</feature>
<name>A0A1Y3B1T5_EURMA</name>
<proteinExistence type="inferred from homology"/>
<dbReference type="OrthoDB" id="6512433at2759"/>
<dbReference type="Proteomes" id="UP000194236">
    <property type="component" value="Unassembled WGS sequence"/>
</dbReference>
<keyword evidence="7" id="KW-1015">Disulfide bond</keyword>
<organism evidence="11 12">
    <name type="scientific">Euroglyphus maynei</name>
    <name type="common">Mayne's house dust mite</name>
    <dbReference type="NCBI Taxonomy" id="6958"/>
    <lineage>
        <taxon>Eukaryota</taxon>
        <taxon>Metazoa</taxon>
        <taxon>Ecdysozoa</taxon>
        <taxon>Arthropoda</taxon>
        <taxon>Chelicerata</taxon>
        <taxon>Arachnida</taxon>
        <taxon>Acari</taxon>
        <taxon>Acariformes</taxon>
        <taxon>Sarcoptiformes</taxon>
        <taxon>Astigmata</taxon>
        <taxon>Psoroptidia</taxon>
        <taxon>Analgoidea</taxon>
        <taxon>Pyroglyphidae</taxon>
        <taxon>Pyroglyphinae</taxon>
        <taxon>Euroglyphus</taxon>
    </lineage>
</organism>
<dbReference type="InterPro" id="IPR007110">
    <property type="entry name" value="Ig-like_dom"/>
</dbReference>
<keyword evidence="12" id="KW-1185">Reference proteome</keyword>
<reference evidence="11 12" key="1">
    <citation type="submission" date="2017-03" db="EMBL/GenBank/DDBJ databases">
        <title>Genome Survey of Euroglyphus maynei.</title>
        <authorList>
            <person name="Arlian L.G."/>
            <person name="Morgan M.S."/>
            <person name="Rider S.D."/>
        </authorList>
    </citation>
    <scope>NUCLEOTIDE SEQUENCE [LARGE SCALE GENOMIC DNA]</scope>
    <source>
        <strain evidence="11">Arlian Lab</strain>
        <tissue evidence="11">Whole body</tissue>
    </source>
</reference>
<dbReference type="PROSITE" id="PS50835">
    <property type="entry name" value="IG_LIKE"/>
    <property type="match status" value="3"/>
</dbReference>
<dbReference type="InterPro" id="IPR013783">
    <property type="entry name" value="Ig-like_fold"/>
</dbReference>
<evidence type="ECO:0000313" key="12">
    <source>
        <dbReference type="Proteomes" id="UP000194236"/>
    </source>
</evidence>
<dbReference type="InterPro" id="IPR052385">
    <property type="entry name" value="Obscurin/Obscurin-like_Reg"/>
</dbReference>
<evidence type="ECO:0000259" key="10">
    <source>
        <dbReference type="PROSITE" id="PS50835"/>
    </source>
</evidence>
<sequence length="373" mass="43609">GRYKVVTDGETNTVYFCIRKAKQADEGRYKIVAYNEHGEDSCIVKLFVSDESGMDFRAMLKSKQYAKWAVDKEDPDWGALKATEDERRASLRDTKKPDEFIEKLQDQRVKEGRDKVARFQCVFSKNGVKAKWFKGRQELFASRKYKMTSQGDLHVLEINDPRVDDMGQYKCQCLEKTTNASLEVDYPDPVFKFTRPLAKKYEQYMAKEIVMECTTNHSKAQVEWFRGSVKIDRNDEHFLIERDMYGKHWIKIKHCREEDSGDFSCRIVNTDEQTSTKLIVTEKQYIFVKPLLSQKCVENETIVLECEVDDRDAEVEWFKNGQKVSPIAKKLDIVVENRKRKLIIKKGKVIDEAQYTCTTNADKTECEILVERK</sequence>
<dbReference type="InterPro" id="IPR036179">
    <property type="entry name" value="Ig-like_dom_sf"/>
</dbReference>
<dbReference type="Gene3D" id="2.60.40.10">
    <property type="entry name" value="Immunoglobulins"/>
    <property type="match status" value="4"/>
</dbReference>
<dbReference type="CDD" id="cd00096">
    <property type="entry name" value="Ig"/>
    <property type="match status" value="1"/>
</dbReference>
<keyword evidence="5" id="KW-0597">Phosphoprotein</keyword>
<evidence type="ECO:0000256" key="2">
    <source>
        <dbReference type="ARBA" id="ARBA00004496"/>
    </source>
</evidence>
<dbReference type="AlphaFoldDB" id="A0A1Y3B1T5"/>
<evidence type="ECO:0000256" key="4">
    <source>
        <dbReference type="ARBA" id="ARBA00022490"/>
    </source>
</evidence>
<keyword evidence="9" id="KW-0393">Immunoglobulin domain</keyword>
<evidence type="ECO:0000256" key="9">
    <source>
        <dbReference type="ARBA" id="ARBA00023319"/>
    </source>
</evidence>
<dbReference type="SUPFAM" id="SSF48726">
    <property type="entry name" value="Immunoglobulin"/>
    <property type="match status" value="4"/>
</dbReference>
<dbReference type="PANTHER" id="PTHR35971:SF5">
    <property type="entry name" value="OBSCURIN LIKE CYTOSKELETAL ADAPTOR 1"/>
    <property type="match status" value="1"/>
</dbReference>
<protein>
    <recommendedName>
        <fullName evidence="10">Ig-like domain-containing protein</fullName>
    </recommendedName>
</protein>
<evidence type="ECO:0000256" key="6">
    <source>
        <dbReference type="ARBA" id="ARBA00022737"/>
    </source>
</evidence>
<comment type="subcellular location">
    <subcellularLocation>
        <location evidence="2">Cytoplasm</location>
    </subcellularLocation>
    <subcellularLocation>
        <location evidence="1">Nucleus</location>
    </subcellularLocation>
</comment>
<dbReference type="FunFam" id="2.60.40.10:FF:000050">
    <property type="entry name" value="Titin isoform B"/>
    <property type="match status" value="1"/>
</dbReference>
<feature type="non-terminal residue" evidence="11">
    <location>
        <position position="1"/>
    </location>
</feature>
<evidence type="ECO:0000256" key="1">
    <source>
        <dbReference type="ARBA" id="ARBA00004123"/>
    </source>
</evidence>
<dbReference type="PANTHER" id="PTHR35971">
    <property type="entry name" value="SI:DKEY-31G6.6"/>
    <property type="match status" value="1"/>
</dbReference>
<evidence type="ECO:0000256" key="8">
    <source>
        <dbReference type="ARBA" id="ARBA00023242"/>
    </source>
</evidence>
<evidence type="ECO:0000313" key="11">
    <source>
        <dbReference type="EMBL" id="OTF73275.1"/>
    </source>
</evidence>
<gene>
    <name evidence="11" type="ORF">BLA29_006061</name>
</gene>
<accession>A0A1Y3B1T5</accession>
<dbReference type="Pfam" id="PF07679">
    <property type="entry name" value="I-set"/>
    <property type="match status" value="4"/>
</dbReference>
<dbReference type="InterPro" id="IPR013098">
    <property type="entry name" value="Ig_I-set"/>
</dbReference>
<dbReference type="GO" id="GO:0005737">
    <property type="term" value="C:cytoplasm"/>
    <property type="evidence" value="ECO:0007669"/>
    <property type="project" value="UniProtKB-SubCell"/>
</dbReference>
<keyword evidence="4" id="KW-0963">Cytoplasm</keyword>
<dbReference type="SMART" id="SM00409">
    <property type="entry name" value="IG"/>
    <property type="match status" value="3"/>
</dbReference>